<sequence length="254" mass="28541">MAYEPYVTNHPEPGFSHLRSAMASIASAENDQTPRLPFSWEIRPPNHQEIDAVDAVIRDPSYEPEIVLPPGTPRKEYTGMYTDTGPWLDDYRQIYPTLKKYPITRTGFDETSRIQEIIKHAETYHKPIVPDAIFDDHDLGGHESSMKSQAISSIFTPVPLYQTRGVDYSWDFPQALPALPYPVSLDRCPNSENDDNLSPPLSLVIDFSQARAPPRAKKAGSKRKRVFPTSALGTSIKTKMAAAFSRVGALIRRK</sequence>
<reference evidence="1" key="1">
    <citation type="journal article" date="2021" name="Nat. Commun.">
        <title>Genetic determinants of endophytism in the Arabidopsis root mycobiome.</title>
        <authorList>
            <person name="Mesny F."/>
            <person name="Miyauchi S."/>
            <person name="Thiergart T."/>
            <person name="Pickel B."/>
            <person name="Atanasova L."/>
            <person name="Karlsson M."/>
            <person name="Huettel B."/>
            <person name="Barry K.W."/>
            <person name="Haridas S."/>
            <person name="Chen C."/>
            <person name="Bauer D."/>
            <person name="Andreopoulos W."/>
            <person name="Pangilinan J."/>
            <person name="LaButti K."/>
            <person name="Riley R."/>
            <person name="Lipzen A."/>
            <person name="Clum A."/>
            <person name="Drula E."/>
            <person name="Henrissat B."/>
            <person name="Kohler A."/>
            <person name="Grigoriev I.V."/>
            <person name="Martin F.M."/>
            <person name="Hacquard S."/>
        </authorList>
    </citation>
    <scope>NUCLEOTIDE SEQUENCE</scope>
    <source>
        <strain evidence="1">MPI-CAGE-CH-0235</strain>
    </source>
</reference>
<name>A0A8K0SKA3_9HYPO</name>
<gene>
    <name evidence="1" type="ORF">B0I35DRAFT_479511</name>
</gene>
<evidence type="ECO:0000313" key="2">
    <source>
        <dbReference type="Proteomes" id="UP000813444"/>
    </source>
</evidence>
<protein>
    <submittedName>
        <fullName evidence="1">Uncharacterized protein</fullName>
    </submittedName>
</protein>
<organism evidence="1 2">
    <name type="scientific">Stachybotrys elegans</name>
    <dbReference type="NCBI Taxonomy" id="80388"/>
    <lineage>
        <taxon>Eukaryota</taxon>
        <taxon>Fungi</taxon>
        <taxon>Dikarya</taxon>
        <taxon>Ascomycota</taxon>
        <taxon>Pezizomycotina</taxon>
        <taxon>Sordariomycetes</taxon>
        <taxon>Hypocreomycetidae</taxon>
        <taxon>Hypocreales</taxon>
        <taxon>Stachybotryaceae</taxon>
        <taxon>Stachybotrys</taxon>
    </lineage>
</organism>
<dbReference type="Proteomes" id="UP000813444">
    <property type="component" value="Unassembled WGS sequence"/>
</dbReference>
<proteinExistence type="predicted"/>
<evidence type="ECO:0000313" key="1">
    <source>
        <dbReference type="EMBL" id="KAH7316687.1"/>
    </source>
</evidence>
<comment type="caution">
    <text evidence="1">The sequence shown here is derived from an EMBL/GenBank/DDBJ whole genome shotgun (WGS) entry which is preliminary data.</text>
</comment>
<dbReference type="AlphaFoldDB" id="A0A8K0SKA3"/>
<keyword evidence="2" id="KW-1185">Reference proteome</keyword>
<accession>A0A8K0SKA3</accession>
<dbReference type="EMBL" id="JAGPNK010000008">
    <property type="protein sequence ID" value="KAH7316687.1"/>
    <property type="molecule type" value="Genomic_DNA"/>
</dbReference>